<dbReference type="PROSITE" id="PS51567">
    <property type="entry name" value="SAM_MT43_SUVAR420_1"/>
    <property type="match status" value="1"/>
</dbReference>
<keyword evidence="6" id="KW-0158">Chromosome</keyword>
<keyword evidence="9" id="KW-0949">S-adenosyl-L-methionine</keyword>
<dbReference type="InterPro" id="IPR001214">
    <property type="entry name" value="SET_dom"/>
</dbReference>
<evidence type="ECO:0000256" key="13">
    <source>
        <dbReference type="ARBA" id="ARBA00030653"/>
    </source>
</evidence>
<reference evidence="17 18" key="1">
    <citation type="journal article" date="2018" name="Nat. Ecol. Evol.">
        <title>Pezizomycetes genomes reveal the molecular basis of ectomycorrhizal truffle lifestyle.</title>
        <authorList>
            <person name="Murat C."/>
            <person name="Payen T."/>
            <person name="Noel B."/>
            <person name="Kuo A."/>
            <person name="Morin E."/>
            <person name="Chen J."/>
            <person name="Kohler A."/>
            <person name="Krizsan K."/>
            <person name="Balestrini R."/>
            <person name="Da Silva C."/>
            <person name="Montanini B."/>
            <person name="Hainaut M."/>
            <person name="Levati E."/>
            <person name="Barry K.W."/>
            <person name="Belfiori B."/>
            <person name="Cichocki N."/>
            <person name="Clum A."/>
            <person name="Dockter R.B."/>
            <person name="Fauchery L."/>
            <person name="Guy J."/>
            <person name="Iotti M."/>
            <person name="Le Tacon F."/>
            <person name="Lindquist E.A."/>
            <person name="Lipzen A."/>
            <person name="Malagnac F."/>
            <person name="Mello A."/>
            <person name="Molinier V."/>
            <person name="Miyauchi S."/>
            <person name="Poulain J."/>
            <person name="Riccioni C."/>
            <person name="Rubini A."/>
            <person name="Sitrit Y."/>
            <person name="Splivallo R."/>
            <person name="Traeger S."/>
            <person name="Wang M."/>
            <person name="Zifcakova L."/>
            <person name="Wipf D."/>
            <person name="Zambonelli A."/>
            <person name="Paolocci F."/>
            <person name="Nowrousian M."/>
            <person name="Ottonello S."/>
            <person name="Baldrian P."/>
            <person name="Spatafora J.W."/>
            <person name="Henrissat B."/>
            <person name="Nagy L.G."/>
            <person name="Aury J.M."/>
            <person name="Wincker P."/>
            <person name="Grigoriev I.V."/>
            <person name="Bonfante P."/>
            <person name="Martin F.M."/>
        </authorList>
    </citation>
    <scope>NUCLEOTIDE SEQUENCE [LARGE SCALE GENOMIC DNA]</scope>
    <source>
        <strain evidence="17 18">RN42</strain>
    </source>
</reference>
<evidence type="ECO:0000256" key="10">
    <source>
        <dbReference type="ARBA" id="ARBA00022853"/>
    </source>
</evidence>
<dbReference type="Gene3D" id="1.10.10.1700">
    <property type="entry name" value="Histone-lysine N-methyltransferase"/>
    <property type="match status" value="1"/>
</dbReference>
<feature type="compositionally biased region" description="Basic residues" evidence="15">
    <location>
        <begin position="541"/>
        <end position="551"/>
    </location>
</feature>
<evidence type="ECO:0000256" key="4">
    <source>
        <dbReference type="ARBA" id="ARBA00014232"/>
    </source>
</evidence>
<evidence type="ECO:0000313" key="17">
    <source>
        <dbReference type="EMBL" id="RPA80885.1"/>
    </source>
</evidence>
<dbReference type="Proteomes" id="UP000275078">
    <property type="component" value="Unassembled WGS sequence"/>
</dbReference>
<dbReference type="InterPro" id="IPR041938">
    <property type="entry name" value="Hist-Lys_N-MTase_N"/>
</dbReference>
<feature type="compositionally biased region" description="Low complexity" evidence="15">
    <location>
        <begin position="526"/>
        <end position="540"/>
    </location>
</feature>
<feature type="compositionally biased region" description="Basic and acidic residues" evidence="15">
    <location>
        <begin position="499"/>
        <end position="523"/>
    </location>
</feature>
<dbReference type="CDD" id="cd10524">
    <property type="entry name" value="SET_Suv4-20-like"/>
    <property type="match status" value="1"/>
</dbReference>
<dbReference type="GO" id="GO:0032259">
    <property type="term" value="P:methylation"/>
    <property type="evidence" value="ECO:0007669"/>
    <property type="project" value="UniProtKB-KW"/>
</dbReference>
<dbReference type="InterPro" id="IPR046341">
    <property type="entry name" value="SET_dom_sf"/>
</dbReference>
<organism evidence="17 18">
    <name type="scientific">Ascobolus immersus RN42</name>
    <dbReference type="NCBI Taxonomy" id="1160509"/>
    <lineage>
        <taxon>Eukaryota</taxon>
        <taxon>Fungi</taxon>
        <taxon>Dikarya</taxon>
        <taxon>Ascomycota</taxon>
        <taxon>Pezizomycotina</taxon>
        <taxon>Pezizomycetes</taxon>
        <taxon>Pezizales</taxon>
        <taxon>Ascobolaceae</taxon>
        <taxon>Ascobolus</taxon>
    </lineage>
</organism>
<evidence type="ECO:0000256" key="2">
    <source>
        <dbReference type="ARBA" id="ARBA00004123"/>
    </source>
</evidence>
<dbReference type="PANTHER" id="PTHR12977">
    <property type="entry name" value="SUPPRESSOR OF VARIEGATION 4-20-RELATED"/>
    <property type="match status" value="1"/>
</dbReference>
<feature type="region of interest" description="Disordered" evidence="15">
    <location>
        <begin position="342"/>
        <end position="408"/>
    </location>
</feature>
<dbReference type="STRING" id="1160509.A0A3N4I438"/>
<dbReference type="PANTHER" id="PTHR12977:SF4">
    <property type="entry name" value="HISTONE-LYSINE N-METHYLTRANSFERASE KMT5B"/>
    <property type="match status" value="1"/>
</dbReference>
<accession>A0A3N4I438</accession>
<dbReference type="InterPro" id="IPR025783">
    <property type="entry name" value="Set9_fungi"/>
</dbReference>
<dbReference type="OrthoDB" id="6627536at2759"/>
<dbReference type="AlphaFoldDB" id="A0A3N4I438"/>
<dbReference type="PROSITE" id="PS50280">
    <property type="entry name" value="SET"/>
    <property type="match status" value="1"/>
</dbReference>
<comment type="function">
    <text evidence="1">Histone methyltransferase that trimethylates 'Lys-20' of histone H4 to form H4K20me3.</text>
</comment>
<dbReference type="EC" id="2.1.1.372" evidence="12"/>
<dbReference type="Pfam" id="PF00856">
    <property type="entry name" value="SET"/>
    <property type="match status" value="1"/>
</dbReference>
<dbReference type="GO" id="GO:0005694">
    <property type="term" value="C:chromosome"/>
    <property type="evidence" value="ECO:0007669"/>
    <property type="project" value="UniProtKB-SubCell"/>
</dbReference>
<dbReference type="InterPro" id="IPR039977">
    <property type="entry name" value="Suv4-20/Set9"/>
</dbReference>
<evidence type="ECO:0000256" key="3">
    <source>
        <dbReference type="ARBA" id="ARBA00004286"/>
    </source>
</evidence>
<keyword evidence="7" id="KW-0489">Methyltransferase</keyword>
<dbReference type="GO" id="GO:0140943">
    <property type="term" value="F:histone H4K20 trimethyltransferase activity"/>
    <property type="evidence" value="ECO:0007669"/>
    <property type="project" value="UniProtKB-EC"/>
</dbReference>
<protein>
    <recommendedName>
        <fullName evidence="5">Histone-lysine N-methyltransferase SET9</fullName>
        <ecNumber evidence="12">2.1.1.372</ecNumber>
    </recommendedName>
    <alternativeName>
        <fullName evidence="4">Histone-lysine N-methyltransferase set9</fullName>
    </alternativeName>
    <alternativeName>
        <fullName evidence="13">SET domain protein 9</fullName>
    </alternativeName>
</protein>
<keyword evidence="8" id="KW-0808">Transferase</keyword>
<evidence type="ECO:0000256" key="7">
    <source>
        <dbReference type="ARBA" id="ARBA00022603"/>
    </source>
</evidence>
<dbReference type="SMART" id="SM00317">
    <property type="entry name" value="SET"/>
    <property type="match status" value="1"/>
</dbReference>
<dbReference type="EMBL" id="ML119684">
    <property type="protein sequence ID" value="RPA80885.1"/>
    <property type="molecule type" value="Genomic_DNA"/>
</dbReference>
<keyword evidence="18" id="KW-1185">Reference proteome</keyword>
<evidence type="ECO:0000256" key="12">
    <source>
        <dbReference type="ARBA" id="ARBA00024057"/>
    </source>
</evidence>
<evidence type="ECO:0000259" key="16">
    <source>
        <dbReference type="PROSITE" id="PS50280"/>
    </source>
</evidence>
<evidence type="ECO:0000256" key="14">
    <source>
        <dbReference type="ARBA" id="ARBA00048081"/>
    </source>
</evidence>
<evidence type="ECO:0000256" key="11">
    <source>
        <dbReference type="ARBA" id="ARBA00023242"/>
    </source>
</evidence>
<comment type="subcellular location">
    <subcellularLocation>
        <location evidence="3">Chromosome</location>
    </subcellularLocation>
    <subcellularLocation>
        <location evidence="2">Nucleus</location>
    </subcellularLocation>
</comment>
<evidence type="ECO:0000256" key="1">
    <source>
        <dbReference type="ARBA" id="ARBA00001984"/>
    </source>
</evidence>
<evidence type="ECO:0000313" key="18">
    <source>
        <dbReference type="Proteomes" id="UP000275078"/>
    </source>
</evidence>
<evidence type="ECO:0000256" key="6">
    <source>
        <dbReference type="ARBA" id="ARBA00022454"/>
    </source>
</evidence>
<evidence type="ECO:0000256" key="15">
    <source>
        <dbReference type="SAM" id="MobiDB-lite"/>
    </source>
</evidence>
<evidence type="ECO:0000256" key="9">
    <source>
        <dbReference type="ARBA" id="ARBA00022691"/>
    </source>
</evidence>
<feature type="compositionally biased region" description="Basic and acidic residues" evidence="15">
    <location>
        <begin position="347"/>
        <end position="362"/>
    </location>
</feature>
<name>A0A3N4I438_ASCIM</name>
<dbReference type="Gene3D" id="2.170.270.10">
    <property type="entry name" value="SET domain"/>
    <property type="match status" value="1"/>
</dbReference>
<sequence>MARHYQLTLTKLCEFDDILTDVLVDSMYFWAKIRKMRPNYHSNRLIKSEAVVKVVKEFVITTRNMTKAVEELTKLPGIDRHLRKYSELERQDFIKHAKRYLQLYATSTGVEVGTTVRYAFEPEAKIVARKHFAKGEEIRGLHGVLCRMTEEDEEEYSGNNDFSILHSTRMGGTCMLLGPVRFVNHDCNPNAKFITTNKDLINITTIRDIEIGEEITVQYADHYFGDDNEECLCQTCEDNNRGGWNPNHAKANVKQEIKVETKVDEVVVTEPKPTEEKRLSNGSDAMITPASLPPQDENPMDDAEELARSLLALSKSPTVFNVSFPPFPSPTKFVDAPMISPRTAQPVDHRPITPGSEHDGIKQETVAQPTEPRVSPIVEPELAGSRKRKSIVSLSSTPNGRKRKHSRSWSQTAILLQRVRKPGDYLELVEQGMKVECQDCGEPFWNTENWYVPKACSRCERHRKLYGFIWPKTTRSKRDDDDDEPVDTSNIQRYITMSEYKKQIKRQQEEQEEARRAREREESQMSTSTRTPTPTSNPPSNKRRRVTRSTS</sequence>
<dbReference type="SUPFAM" id="SSF82199">
    <property type="entry name" value="SET domain"/>
    <property type="match status" value="1"/>
</dbReference>
<gene>
    <name evidence="17" type="ORF">BJ508DRAFT_307083</name>
</gene>
<comment type="catalytic activity">
    <reaction evidence="14">
        <text>L-lysyl(20)-[histone H4] + 3 S-adenosyl-L-methionine = N(6),N(6),N(6)-trimethyl-L-lysyl(20)-[histone H4] + 3 S-adenosyl-L-homocysteine + 3 H(+)</text>
        <dbReference type="Rhea" id="RHEA:64456"/>
        <dbReference type="Rhea" id="RHEA-COMP:15554"/>
        <dbReference type="Rhea" id="RHEA-COMP:15998"/>
        <dbReference type="ChEBI" id="CHEBI:15378"/>
        <dbReference type="ChEBI" id="CHEBI:29969"/>
        <dbReference type="ChEBI" id="CHEBI:57856"/>
        <dbReference type="ChEBI" id="CHEBI:59789"/>
        <dbReference type="ChEBI" id="CHEBI:61961"/>
        <dbReference type="EC" id="2.1.1.372"/>
    </reaction>
</comment>
<proteinExistence type="predicted"/>
<feature type="domain" description="SET" evidence="16">
    <location>
        <begin position="108"/>
        <end position="220"/>
    </location>
</feature>
<evidence type="ECO:0000256" key="8">
    <source>
        <dbReference type="ARBA" id="ARBA00022679"/>
    </source>
</evidence>
<feature type="region of interest" description="Disordered" evidence="15">
    <location>
        <begin position="473"/>
        <end position="551"/>
    </location>
</feature>
<keyword evidence="10" id="KW-0156">Chromatin regulator</keyword>
<dbReference type="GO" id="GO:0005634">
    <property type="term" value="C:nucleus"/>
    <property type="evidence" value="ECO:0007669"/>
    <property type="project" value="UniProtKB-SubCell"/>
</dbReference>
<feature type="region of interest" description="Disordered" evidence="15">
    <location>
        <begin position="270"/>
        <end position="302"/>
    </location>
</feature>
<keyword evidence="11" id="KW-0539">Nucleus</keyword>
<evidence type="ECO:0000256" key="5">
    <source>
        <dbReference type="ARBA" id="ARBA00015413"/>
    </source>
</evidence>